<dbReference type="Proteomes" id="UP000276133">
    <property type="component" value="Unassembled WGS sequence"/>
</dbReference>
<protein>
    <submittedName>
        <fullName evidence="2">Uncharacterized protein</fullName>
    </submittedName>
</protein>
<dbReference type="EMBL" id="REGN01004966">
    <property type="protein sequence ID" value="RNA15378.1"/>
    <property type="molecule type" value="Genomic_DNA"/>
</dbReference>
<keyword evidence="3" id="KW-1185">Reference proteome</keyword>
<reference evidence="2 3" key="1">
    <citation type="journal article" date="2018" name="Sci. Rep.">
        <title>Genomic signatures of local adaptation to the degree of environmental predictability in rotifers.</title>
        <authorList>
            <person name="Franch-Gras L."/>
            <person name="Hahn C."/>
            <person name="Garcia-Roger E.M."/>
            <person name="Carmona M.J."/>
            <person name="Serra M."/>
            <person name="Gomez A."/>
        </authorList>
    </citation>
    <scope>NUCLEOTIDE SEQUENCE [LARGE SCALE GENOMIC DNA]</scope>
    <source>
        <strain evidence="2">HYR1</strain>
    </source>
</reference>
<organism evidence="2 3">
    <name type="scientific">Brachionus plicatilis</name>
    <name type="common">Marine rotifer</name>
    <name type="synonym">Brachionus muelleri</name>
    <dbReference type="NCBI Taxonomy" id="10195"/>
    <lineage>
        <taxon>Eukaryota</taxon>
        <taxon>Metazoa</taxon>
        <taxon>Spiralia</taxon>
        <taxon>Gnathifera</taxon>
        <taxon>Rotifera</taxon>
        <taxon>Eurotatoria</taxon>
        <taxon>Monogononta</taxon>
        <taxon>Pseudotrocha</taxon>
        <taxon>Ploima</taxon>
        <taxon>Brachionidae</taxon>
        <taxon>Brachionus</taxon>
    </lineage>
</organism>
<gene>
    <name evidence="2" type="ORF">BpHYR1_027410</name>
</gene>
<comment type="caution">
    <text evidence="2">The sequence shown here is derived from an EMBL/GenBank/DDBJ whole genome shotgun (WGS) entry which is preliminary data.</text>
</comment>
<evidence type="ECO:0000313" key="3">
    <source>
        <dbReference type="Proteomes" id="UP000276133"/>
    </source>
</evidence>
<proteinExistence type="predicted"/>
<evidence type="ECO:0000256" key="1">
    <source>
        <dbReference type="SAM" id="Phobius"/>
    </source>
</evidence>
<dbReference type="AlphaFoldDB" id="A0A3M7QWM1"/>
<feature type="transmembrane region" description="Helical" evidence="1">
    <location>
        <begin position="40"/>
        <end position="64"/>
    </location>
</feature>
<feature type="transmembrane region" description="Helical" evidence="1">
    <location>
        <begin position="6"/>
        <end position="28"/>
    </location>
</feature>
<sequence length="72" mass="8193">MASIYGKFSIVIAVSYLMHFEPFFPILFSASSEFGHFSILLFGFMDCFLCLNIGILLTAVIFWLTTNLNKDK</sequence>
<evidence type="ECO:0000313" key="2">
    <source>
        <dbReference type="EMBL" id="RNA15378.1"/>
    </source>
</evidence>
<accession>A0A3M7QWM1</accession>
<keyword evidence="1" id="KW-0812">Transmembrane</keyword>
<keyword evidence="1" id="KW-0472">Membrane</keyword>
<name>A0A3M7QWM1_BRAPC</name>
<keyword evidence="1" id="KW-1133">Transmembrane helix</keyword>